<feature type="compositionally biased region" description="Basic and acidic residues" evidence="1">
    <location>
        <begin position="67"/>
        <end position="84"/>
    </location>
</feature>
<accession>A0AAV2F4J1</accession>
<gene>
    <name evidence="2" type="ORF">LTRI10_LOCUS33730</name>
</gene>
<protein>
    <submittedName>
        <fullName evidence="2">Uncharacterized protein</fullName>
    </submittedName>
</protein>
<sequence length="155" mass="17770">MMDLWEIMRSWTCFNFQGLPEGVKYIYESSVARKIINVSAPGDSLVSTENNLASCPTSYDCSGEEVDQSRVSEDGEEEPSKDYLEMEQETSYSSDRISTPGNQSVSNVFNEEPEERYANLPFYDPDCDHEELFFKVGLKFLTLEQFRLAVYKAFC</sequence>
<organism evidence="2 3">
    <name type="scientific">Linum trigynum</name>
    <dbReference type="NCBI Taxonomy" id="586398"/>
    <lineage>
        <taxon>Eukaryota</taxon>
        <taxon>Viridiplantae</taxon>
        <taxon>Streptophyta</taxon>
        <taxon>Embryophyta</taxon>
        <taxon>Tracheophyta</taxon>
        <taxon>Spermatophyta</taxon>
        <taxon>Magnoliopsida</taxon>
        <taxon>eudicotyledons</taxon>
        <taxon>Gunneridae</taxon>
        <taxon>Pentapetalae</taxon>
        <taxon>rosids</taxon>
        <taxon>fabids</taxon>
        <taxon>Malpighiales</taxon>
        <taxon>Linaceae</taxon>
        <taxon>Linum</taxon>
    </lineage>
</organism>
<dbReference type="Proteomes" id="UP001497516">
    <property type="component" value="Chromosome 6"/>
</dbReference>
<feature type="region of interest" description="Disordered" evidence="1">
    <location>
        <begin position="57"/>
        <end position="106"/>
    </location>
</feature>
<name>A0AAV2F4J1_9ROSI</name>
<keyword evidence="3" id="KW-1185">Reference proteome</keyword>
<feature type="compositionally biased region" description="Polar residues" evidence="1">
    <location>
        <begin position="89"/>
        <end position="106"/>
    </location>
</feature>
<evidence type="ECO:0000313" key="2">
    <source>
        <dbReference type="EMBL" id="CAL1393135.1"/>
    </source>
</evidence>
<dbReference type="EMBL" id="OZ034819">
    <property type="protein sequence ID" value="CAL1393135.1"/>
    <property type="molecule type" value="Genomic_DNA"/>
</dbReference>
<proteinExistence type="predicted"/>
<dbReference type="AlphaFoldDB" id="A0AAV2F4J1"/>
<evidence type="ECO:0000256" key="1">
    <source>
        <dbReference type="SAM" id="MobiDB-lite"/>
    </source>
</evidence>
<evidence type="ECO:0000313" key="3">
    <source>
        <dbReference type="Proteomes" id="UP001497516"/>
    </source>
</evidence>
<reference evidence="2 3" key="1">
    <citation type="submission" date="2024-04" db="EMBL/GenBank/DDBJ databases">
        <authorList>
            <person name="Fracassetti M."/>
        </authorList>
    </citation>
    <scope>NUCLEOTIDE SEQUENCE [LARGE SCALE GENOMIC DNA]</scope>
</reference>